<reference evidence="3" key="1">
    <citation type="journal article" date="2011" name="Nat. Biotechnol.">
        <title>The genomic sequence of the Chinese hamster ovary (CHO)-K1 cell line.</title>
        <authorList>
            <person name="Xu X."/>
            <person name="Nagarajan H."/>
            <person name="Lewis N.E."/>
            <person name="Pan S."/>
            <person name="Cai Z."/>
            <person name="Liu X."/>
            <person name="Chen W."/>
            <person name="Xie M."/>
            <person name="Wang W."/>
            <person name="Hammond S."/>
            <person name="Andersen M.R."/>
            <person name="Neff N."/>
            <person name="Passarelli B."/>
            <person name="Koh W."/>
            <person name="Fan H.C."/>
            <person name="Wang J."/>
            <person name="Gui Y."/>
            <person name="Lee K.H."/>
            <person name="Betenbaugh M.J."/>
            <person name="Quake S.R."/>
            <person name="Famili I."/>
            <person name="Palsson B.O."/>
            <person name="Wang J."/>
        </authorList>
    </citation>
    <scope>NUCLEOTIDE SEQUENCE [LARGE SCALE GENOMIC DNA]</scope>
    <source>
        <strain evidence="3">CHO K1 cell line</strain>
    </source>
</reference>
<dbReference type="InParanoid" id="G3H0U1"/>
<feature type="signal peptide" evidence="1">
    <location>
        <begin position="1"/>
        <end position="21"/>
    </location>
</feature>
<keyword evidence="1" id="KW-0732">Signal</keyword>
<evidence type="ECO:0000313" key="3">
    <source>
        <dbReference type="Proteomes" id="UP000001075"/>
    </source>
</evidence>
<organism evidence="2 3">
    <name type="scientific">Cricetulus griseus</name>
    <name type="common">Chinese hamster</name>
    <name type="synonym">Cricetulus barabensis griseus</name>
    <dbReference type="NCBI Taxonomy" id="10029"/>
    <lineage>
        <taxon>Eukaryota</taxon>
        <taxon>Metazoa</taxon>
        <taxon>Chordata</taxon>
        <taxon>Craniata</taxon>
        <taxon>Vertebrata</taxon>
        <taxon>Euteleostomi</taxon>
        <taxon>Mammalia</taxon>
        <taxon>Eutheria</taxon>
        <taxon>Euarchontoglires</taxon>
        <taxon>Glires</taxon>
        <taxon>Rodentia</taxon>
        <taxon>Myomorpha</taxon>
        <taxon>Muroidea</taxon>
        <taxon>Cricetidae</taxon>
        <taxon>Cricetinae</taxon>
        <taxon>Cricetulus</taxon>
    </lineage>
</organism>
<feature type="chain" id="PRO_5003443900" description="Secreted protein" evidence="1">
    <location>
        <begin position="22"/>
        <end position="73"/>
    </location>
</feature>
<dbReference type="Proteomes" id="UP000001075">
    <property type="component" value="Unassembled WGS sequence"/>
</dbReference>
<proteinExistence type="predicted"/>
<protein>
    <recommendedName>
        <fullName evidence="4">Secreted protein</fullName>
    </recommendedName>
</protein>
<gene>
    <name evidence="2" type="ORF">I79_003760</name>
</gene>
<dbReference type="EMBL" id="JH000098">
    <property type="protein sequence ID" value="EGV97201.1"/>
    <property type="molecule type" value="Genomic_DNA"/>
</dbReference>
<evidence type="ECO:0000313" key="2">
    <source>
        <dbReference type="EMBL" id="EGV97201.1"/>
    </source>
</evidence>
<evidence type="ECO:0008006" key="4">
    <source>
        <dbReference type="Google" id="ProtNLM"/>
    </source>
</evidence>
<evidence type="ECO:0000256" key="1">
    <source>
        <dbReference type="SAM" id="SignalP"/>
    </source>
</evidence>
<name>G3H0U1_CRIGR</name>
<dbReference type="AlphaFoldDB" id="G3H0U1"/>
<sequence>MLPLRLSRWWGLWASWPGCAALPWGEREGCYWEAGLQKLLLSAACGALWHFTGSNRSLDCSLDSPSPVSTVWR</sequence>
<accession>G3H0U1</accession>